<evidence type="ECO:0000256" key="5">
    <source>
        <dbReference type="ARBA" id="ARBA00023004"/>
    </source>
</evidence>
<dbReference type="NCBIfam" id="TIGR00198">
    <property type="entry name" value="cat_per_HPI"/>
    <property type="match status" value="1"/>
</dbReference>
<dbReference type="GO" id="GO:0070301">
    <property type="term" value="P:cellular response to hydrogen peroxide"/>
    <property type="evidence" value="ECO:0007669"/>
    <property type="project" value="TreeGrafter"/>
</dbReference>
<evidence type="ECO:0000313" key="17">
    <source>
        <dbReference type="Proteomes" id="UP000236340"/>
    </source>
</evidence>
<evidence type="ECO:0000256" key="3">
    <source>
        <dbReference type="ARBA" id="ARBA00022723"/>
    </source>
</evidence>
<dbReference type="Gene3D" id="1.10.520.10">
    <property type="match status" value="2"/>
</dbReference>
<dbReference type="PROSITE" id="PS00436">
    <property type="entry name" value="PEROXIDASE_2"/>
    <property type="match status" value="1"/>
</dbReference>
<evidence type="ECO:0000256" key="7">
    <source>
        <dbReference type="ARBA" id="ARBA00049145"/>
    </source>
</evidence>
<dbReference type="EMBL" id="PPFX01000006">
    <property type="protein sequence ID" value="PNU21061.1"/>
    <property type="molecule type" value="Genomic_DNA"/>
</dbReference>
<keyword evidence="2 12" id="KW-0349">Heme</keyword>
<dbReference type="Pfam" id="PF00141">
    <property type="entry name" value="peroxidase"/>
    <property type="match status" value="2"/>
</dbReference>
<proteinExistence type="inferred from homology"/>
<evidence type="ECO:0000256" key="13">
    <source>
        <dbReference type="RuleBase" id="RU003451"/>
    </source>
</evidence>
<dbReference type="CDD" id="cd08200">
    <property type="entry name" value="catalase_peroxidase_2"/>
    <property type="match status" value="1"/>
</dbReference>
<dbReference type="GO" id="GO:0020037">
    <property type="term" value="F:heme binding"/>
    <property type="evidence" value="ECO:0007669"/>
    <property type="project" value="InterPro"/>
</dbReference>
<evidence type="ECO:0000256" key="10">
    <source>
        <dbReference type="ARBA" id="ARBA00067012"/>
    </source>
</evidence>
<feature type="region of interest" description="Disordered" evidence="14">
    <location>
        <begin position="1"/>
        <end position="24"/>
    </location>
</feature>
<keyword evidence="6 12" id="KW-0376">Hydrogen peroxide</keyword>
<comment type="function">
    <text evidence="12">Bifunctional enzyme with both catalase and broad-spectrum peroxidase activity.</text>
</comment>
<dbReference type="InterPro" id="IPR019794">
    <property type="entry name" value="Peroxidases_AS"/>
</dbReference>
<comment type="catalytic activity">
    <reaction evidence="8 12 13">
        <text>H2O2 + AH2 = A + 2 H2O</text>
        <dbReference type="Rhea" id="RHEA:30275"/>
        <dbReference type="ChEBI" id="CHEBI:13193"/>
        <dbReference type="ChEBI" id="CHEBI:15377"/>
        <dbReference type="ChEBI" id="CHEBI:16240"/>
        <dbReference type="ChEBI" id="CHEBI:17499"/>
        <dbReference type="EC" id="1.11.1.21"/>
    </reaction>
</comment>
<comment type="similarity">
    <text evidence="9 12 13">Belongs to the peroxidase family. Peroxidase/catalase subfamily.</text>
</comment>
<dbReference type="PRINTS" id="PR00458">
    <property type="entry name" value="PEROXIDASE"/>
</dbReference>
<feature type="domain" description="Plant heme peroxidase family profile" evidence="15">
    <location>
        <begin position="130"/>
        <end position="422"/>
    </location>
</feature>
<dbReference type="GO" id="GO:0042744">
    <property type="term" value="P:hydrogen peroxide catabolic process"/>
    <property type="evidence" value="ECO:0007669"/>
    <property type="project" value="UniProtKB-KW"/>
</dbReference>
<gene>
    <name evidence="12 16" type="primary">katG</name>
    <name evidence="16" type="ORF">C2E25_04480</name>
</gene>
<sequence length="731" mass="80500">MSGENRCPVTGRTGKQVAGGGTSNRDWWPNRLNLNILHQHSPLSNPMGGAFNYAEEFRSLDLAALKKDLVALMTDSQDWWPADYGHYGGLFIRMAWHSAGTYRTGDGRGGASSGTQRFAPLNSWPDNVNLDKARRLLWPIKQKYGSKISWADLMILAGNCALESMGFRTFGFAGGREDVWEPEEDIYWGSEDEWLGDNRYAGERELENPLAAVQMGLIYVNPEGPNGNPDPVASGRDIRETFARMAMNDEETVALVAGGHTFGKCHGAGDAAQVGPAPEAAGIEEQGLGWKSSFGSGKGGDTISSGIEGAWKPNPTQWDMGYLKVLFKYEWERVRSPAGAHQWLARDVAEADMVVDAHDPSKRHRPMMTTADLALRYDPIYEPIARRYHDNPDEFADAFARAWFKLTHRDMGPRSRYLGAEVPEEELLWQDPVPAVTHPLIDEQDIGELKGIILASGLSVSRLVSTAWASASTFRGSDKRGGANGARIRLAPQKDWDVNQPAQLKTVLQTLEGIRKEFNSAQAGRKQVSLADLIVLGGCAAVEQAAKNAGYDVNVPFAPGRTDATQEQTDEASFAVLEPAADGFRNYLRTTFSVSAEELLVDRAQLLTLTAPEMTVLVGGMRVLNANYGQSRHGVFTRRPEVLSNDFFVNLLDMNTTWKATSPAGDVFEGRDRATGELKWTGTRVDLIFGSNSQLRALAEVYACEGAREKFLLDFVAAWNKVMNLDRFDLV</sequence>
<comment type="cofactor">
    <cofactor evidence="12">
        <name>heme b</name>
        <dbReference type="ChEBI" id="CHEBI:60344"/>
    </cofactor>
    <text evidence="12">Binds 1 heme b (iron(II)-protoporphyrin IX) group per dimer.</text>
</comment>
<keyword evidence="3 12" id="KW-0479">Metal-binding</keyword>
<keyword evidence="5 12" id="KW-0408">Iron</keyword>
<comment type="catalytic activity">
    <reaction evidence="7 12 13">
        <text>2 H2O2 = O2 + 2 H2O</text>
        <dbReference type="Rhea" id="RHEA:20309"/>
        <dbReference type="ChEBI" id="CHEBI:15377"/>
        <dbReference type="ChEBI" id="CHEBI:15379"/>
        <dbReference type="ChEBI" id="CHEBI:16240"/>
        <dbReference type="EC" id="1.11.1.21"/>
    </reaction>
</comment>
<dbReference type="PROSITE" id="PS00435">
    <property type="entry name" value="PEROXIDASE_1"/>
    <property type="match status" value="1"/>
</dbReference>
<dbReference type="PROSITE" id="PS50873">
    <property type="entry name" value="PEROXIDASE_4"/>
    <property type="match status" value="1"/>
</dbReference>
<keyword evidence="4 12" id="KW-0560">Oxidoreductase</keyword>
<feature type="site" description="Transition state stabilizer" evidence="12">
    <location>
        <position position="93"/>
    </location>
</feature>
<dbReference type="InterPro" id="IPR000763">
    <property type="entry name" value="Catalase_peroxidase"/>
</dbReference>
<comment type="subunit">
    <text evidence="12">Homodimer or homotetramer.</text>
</comment>
<dbReference type="InterPro" id="IPR019793">
    <property type="entry name" value="Peroxidases_heam-ligand_BS"/>
</dbReference>
<keyword evidence="1 12" id="KW-0575">Peroxidase</keyword>
<evidence type="ECO:0000256" key="12">
    <source>
        <dbReference type="HAMAP-Rule" id="MF_01961"/>
    </source>
</evidence>
<feature type="active site" description="Proton acceptor" evidence="12">
    <location>
        <position position="97"/>
    </location>
</feature>
<organism evidence="16 17">
    <name type="scientific">Geothermobacter hydrogeniphilus</name>
    <dbReference type="NCBI Taxonomy" id="1969733"/>
    <lineage>
        <taxon>Bacteria</taxon>
        <taxon>Pseudomonadati</taxon>
        <taxon>Thermodesulfobacteriota</taxon>
        <taxon>Desulfuromonadia</taxon>
        <taxon>Desulfuromonadales</taxon>
        <taxon>Geothermobacteraceae</taxon>
        <taxon>Geothermobacter</taxon>
    </lineage>
</organism>
<feature type="cross-link" description="Tryptophyl-tyrosyl-methioninium (Tyr-Met) (with Trp-96)" evidence="12">
    <location>
        <begin position="219"/>
        <end position="245"/>
    </location>
</feature>
<protein>
    <recommendedName>
        <fullName evidence="11 12">Catalase-peroxidase</fullName>
        <shortName evidence="12">CP</shortName>
        <ecNumber evidence="10 12">1.11.1.21</ecNumber>
    </recommendedName>
    <alternativeName>
        <fullName evidence="12">Peroxidase/catalase</fullName>
    </alternativeName>
</protein>
<feature type="binding site" description="axial binding residue" evidence="12">
    <location>
        <position position="260"/>
    </location>
    <ligand>
        <name>heme b</name>
        <dbReference type="ChEBI" id="CHEBI:60344"/>
    </ligand>
    <ligandPart>
        <name>Fe</name>
        <dbReference type="ChEBI" id="CHEBI:18248"/>
    </ligandPart>
</feature>
<evidence type="ECO:0000256" key="9">
    <source>
        <dbReference type="ARBA" id="ARBA00060838"/>
    </source>
</evidence>
<dbReference type="SUPFAM" id="SSF48113">
    <property type="entry name" value="Heme-dependent peroxidases"/>
    <property type="match status" value="2"/>
</dbReference>
<dbReference type="PANTHER" id="PTHR30555:SF0">
    <property type="entry name" value="CATALASE-PEROXIDASE"/>
    <property type="match status" value="1"/>
</dbReference>
<evidence type="ECO:0000259" key="15">
    <source>
        <dbReference type="PROSITE" id="PS50873"/>
    </source>
</evidence>
<reference evidence="16 17" key="1">
    <citation type="journal article" date="2018" name="Genome Announc.">
        <title>Genome Sequence of Geothermobacter sp. HR-1 Iron Reducer from the Loihi Seamount.</title>
        <authorList>
            <person name="Smith H."/>
            <person name="Abuyen K."/>
            <person name="Tremblay J."/>
            <person name="Savalia P."/>
            <person name="Perez-Rodriguez I."/>
            <person name="Emerson D."/>
            <person name="Tully B."/>
            <person name="Amend J."/>
        </authorList>
    </citation>
    <scope>NUCLEOTIDE SEQUENCE [LARGE SCALE GENOMIC DNA]</scope>
    <source>
        <strain evidence="16 17">HR-1</strain>
    </source>
</reference>
<evidence type="ECO:0000256" key="11">
    <source>
        <dbReference type="ARBA" id="ARBA00074141"/>
    </source>
</evidence>
<dbReference type="Proteomes" id="UP000236340">
    <property type="component" value="Unassembled WGS sequence"/>
</dbReference>
<dbReference type="GO" id="GO:0005829">
    <property type="term" value="C:cytosol"/>
    <property type="evidence" value="ECO:0007669"/>
    <property type="project" value="UniProtKB-ARBA"/>
</dbReference>
<evidence type="ECO:0000256" key="1">
    <source>
        <dbReference type="ARBA" id="ARBA00022559"/>
    </source>
</evidence>
<dbReference type="OrthoDB" id="9759743at2"/>
<comment type="caution">
    <text evidence="16">The sequence shown here is derived from an EMBL/GenBank/DDBJ whole genome shotgun (WGS) entry which is preliminary data.</text>
</comment>
<dbReference type="PRINTS" id="PR00460">
    <property type="entry name" value="BPEROXIDASE"/>
</dbReference>
<dbReference type="HAMAP" id="MF_01961">
    <property type="entry name" value="Catal_peroxid"/>
    <property type="match status" value="1"/>
</dbReference>
<dbReference type="AlphaFoldDB" id="A0A2K2HCU8"/>
<comment type="PTM">
    <text evidence="12">Formation of the three residue Trp-Tyr-Met cross-link is important for the catalase, but not the peroxidase activity of the enzyme.</text>
</comment>
<dbReference type="RefSeq" id="WP_103114590.1">
    <property type="nucleotide sequence ID" value="NZ_PPFX01000006.1"/>
</dbReference>
<dbReference type="CDD" id="cd00649">
    <property type="entry name" value="catalase_peroxidase_1"/>
    <property type="match status" value="1"/>
</dbReference>
<dbReference type="FunFam" id="1.10.520.10:FF:000004">
    <property type="entry name" value="Catalase-peroxidase"/>
    <property type="match status" value="1"/>
</dbReference>
<dbReference type="PANTHER" id="PTHR30555">
    <property type="entry name" value="HYDROPEROXIDASE I, BIFUNCTIONAL CATALASE-PEROXIDASE"/>
    <property type="match status" value="1"/>
</dbReference>
<evidence type="ECO:0000256" key="8">
    <source>
        <dbReference type="ARBA" id="ARBA00051651"/>
    </source>
</evidence>
<accession>A0A2K2HCU8</accession>
<dbReference type="FunFam" id="1.10.420.10:FF:000004">
    <property type="entry name" value="Catalase-peroxidase"/>
    <property type="match status" value="1"/>
</dbReference>
<dbReference type="EC" id="1.11.1.21" evidence="10 12"/>
<dbReference type="FunFam" id="1.10.420.10:FF:000002">
    <property type="entry name" value="Catalase-peroxidase"/>
    <property type="match status" value="1"/>
</dbReference>
<dbReference type="Gene3D" id="1.10.420.10">
    <property type="entry name" value="Peroxidase, domain 2"/>
    <property type="match status" value="2"/>
</dbReference>
<dbReference type="NCBIfam" id="NF011635">
    <property type="entry name" value="PRK15061.1"/>
    <property type="match status" value="1"/>
</dbReference>
<evidence type="ECO:0000256" key="6">
    <source>
        <dbReference type="ARBA" id="ARBA00023324"/>
    </source>
</evidence>
<comment type="caution">
    <text evidence="12">Lacks conserved residue(s) required for the propagation of feature annotation.</text>
</comment>
<dbReference type="GO" id="GO:0004096">
    <property type="term" value="F:catalase activity"/>
    <property type="evidence" value="ECO:0007669"/>
    <property type="project" value="UniProtKB-UniRule"/>
</dbReference>
<evidence type="ECO:0000256" key="14">
    <source>
        <dbReference type="SAM" id="MobiDB-lite"/>
    </source>
</evidence>
<evidence type="ECO:0000256" key="4">
    <source>
        <dbReference type="ARBA" id="ARBA00023002"/>
    </source>
</evidence>
<dbReference type="GO" id="GO:0046872">
    <property type="term" value="F:metal ion binding"/>
    <property type="evidence" value="ECO:0007669"/>
    <property type="project" value="UniProtKB-KW"/>
</dbReference>
<dbReference type="FunFam" id="1.10.520.10:FF:000002">
    <property type="entry name" value="Catalase-peroxidase"/>
    <property type="match status" value="1"/>
</dbReference>
<dbReference type="InterPro" id="IPR002016">
    <property type="entry name" value="Haem_peroxidase"/>
</dbReference>
<name>A0A2K2HCU8_9BACT</name>
<dbReference type="InterPro" id="IPR010255">
    <property type="entry name" value="Haem_peroxidase_sf"/>
</dbReference>
<evidence type="ECO:0000256" key="2">
    <source>
        <dbReference type="ARBA" id="ARBA00022617"/>
    </source>
</evidence>
<evidence type="ECO:0000313" key="16">
    <source>
        <dbReference type="EMBL" id="PNU21061.1"/>
    </source>
</evidence>